<evidence type="ECO:0000313" key="1">
    <source>
        <dbReference type="EMBL" id="CAG7907211.1"/>
    </source>
</evidence>
<organism evidence="1 2">
    <name type="scientific">Brassica campestris</name>
    <name type="common">Field mustard</name>
    <dbReference type="NCBI Taxonomy" id="3711"/>
    <lineage>
        <taxon>Eukaryota</taxon>
        <taxon>Viridiplantae</taxon>
        <taxon>Streptophyta</taxon>
        <taxon>Embryophyta</taxon>
        <taxon>Tracheophyta</taxon>
        <taxon>Spermatophyta</taxon>
        <taxon>Magnoliopsida</taxon>
        <taxon>eudicotyledons</taxon>
        <taxon>Gunneridae</taxon>
        <taxon>Pentapetalae</taxon>
        <taxon>rosids</taxon>
        <taxon>malvids</taxon>
        <taxon>Brassicales</taxon>
        <taxon>Brassicaceae</taxon>
        <taxon>Brassiceae</taxon>
        <taxon>Brassica</taxon>
    </lineage>
</organism>
<proteinExistence type="predicted"/>
<reference evidence="1 2" key="1">
    <citation type="submission" date="2021-07" db="EMBL/GenBank/DDBJ databases">
        <authorList>
            <consortium name="Genoscope - CEA"/>
            <person name="William W."/>
        </authorList>
    </citation>
    <scope>NUCLEOTIDE SEQUENCE [LARGE SCALE GENOMIC DNA]</scope>
</reference>
<dbReference type="EMBL" id="LS974620">
    <property type="protein sequence ID" value="CAG7907211.1"/>
    <property type="molecule type" value="Genomic_DNA"/>
</dbReference>
<name>A0A8D9MD38_BRACM</name>
<sequence length="55" mass="6790">MAQRYRMWLPKSKLLTRNMKGKHAEEHTSMRHIIPRLHRAVYQRTAPRYLRLFLT</sequence>
<dbReference type="AlphaFoldDB" id="A0A8D9MD38"/>
<accession>A0A8D9MD38</accession>
<dbReference type="Proteomes" id="UP000694005">
    <property type="component" value="Chromosome A04"/>
</dbReference>
<protein>
    <submittedName>
        <fullName evidence="1">Uncharacterized protein</fullName>
    </submittedName>
</protein>
<gene>
    <name evidence="1" type="ORF">BRAPAZ1V2_A04P21120.2</name>
</gene>
<dbReference type="Gramene" id="A04p21120.2_BraZ1">
    <property type="protein sequence ID" value="A04p21120.2_BraZ1.CDS"/>
    <property type="gene ID" value="A04g21120.2_BraZ1"/>
</dbReference>
<evidence type="ECO:0000313" key="2">
    <source>
        <dbReference type="Proteomes" id="UP000694005"/>
    </source>
</evidence>